<accession>A0A9P6AUK5</accession>
<feature type="compositionally biased region" description="Polar residues" evidence="1">
    <location>
        <begin position="250"/>
        <end position="259"/>
    </location>
</feature>
<organism evidence="2 3">
    <name type="scientific">Hydnum rufescens UP504</name>
    <dbReference type="NCBI Taxonomy" id="1448309"/>
    <lineage>
        <taxon>Eukaryota</taxon>
        <taxon>Fungi</taxon>
        <taxon>Dikarya</taxon>
        <taxon>Basidiomycota</taxon>
        <taxon>Agaricomycotina</taxon>
        <taxon>Agaricomycetes</taxon>
        <taxon>Cantharellales</taxon>
        <taxon>Hydnaceae</taxon>
        <taxon>Hydnum</taxon>
    </lineage>
</organism>
<name>A0A9P6AUK5_9AGAM</name>
<gene>
    <name evidence="2" type="ORF">BS47DRAFT_1394375</name>
</gene>
<protein>
    <submittedName>
        <fullName evidence="2">Uncharacterized protein</fullName>
    </submittedName>
</protein>
<dbReference type="AlphaFoldDB" id="A0A9P6AUK5"/>
<dbReference type="Proteomes" id="UP000886523">
    <property type="component" value="Unassembled WGS sequence"/>
</dbReference>
<feature type="compositionally biased region" description="Polar residues" evidence="1">
    <location>
        <begin position="290"/>
        <end position="301"/>
    </location>
</feature>
<proteinExistence type="predicted"/>
<dbReference type="EMBL" id="MU128989">
    <property type="protein sequence ID" value="KAF9512238.1"/>
    <property type="molecule type" value="Genomic_DNA"/>
</dbReference>
<sequence length="367" mass="42005">MAPQSWAQGTRHEYLNGYGPEYIAACKNHSQSQWFEKFYSMWFVLYHISLPDDFEPVPGAMYEELSNPEALRTYEKNLTKKQLALRHWFKHHWSPRKVHKDDEDSSTNVTKDIFPVLLPESLSIPNSMVEFPGIPKLHRKQLVHVYSALFYDEQVKPAIDIQLAIDYNQPLPSGKTIEIQQIIKERQTTDYENAVKVWEGRNTDLESLEKQQVACNNLNPWLEKVLLMIQEYVTDTENDVNPDEDDKVSHVNSNDSTNSEDVRPDSPLKTPDVSSTISLNEDPREDTLTDDATANQNQQEDSTPDDAMGLNPSQLEGVPLTIQSPPAKTHKRMPPVRVCPLLQSTPVWKIKTSSIRKREITPLPAFG</sequence>
<evidence type="ECO:0000313" key="2">
    <source>
        <dbReference type="EMBL" id="KAF9512238.1"/>
    </source>
</evidence>
<comment type="caution">
    <text evidence="2">The sequence shown here is derived from an EMBL/GenBank/DDBJ whole genome shotgun (WGS) entry which is preliminary data.</text>
</comment>
<keyword evidence="3" id="KW-1185">Reference proteome</keyword>
<feature type="region of interest" description="Disordered" evidence="1">
    <location>
        <begin position="237"/>
        <end position="316"/>
    </location>
</feature>
<evidence type="ECO:0000313" key="3">
    <source>
        <dbReference type="Proteomes" id="UP000886523"/>
    </source>
</evidence>
<reference evidence="2" key="1">
    <citation type="journal article" date="2020" name="Nat. Commun.">
        <title>Large-scale genome sequencing of mycorrhizal fungi provides insights into the early evolution of symbiotic traits.</title>
        <authorList>
            <person name="Miyauchi S."/>
            <person name="Kiss E."/>
            <person name="Kuo A."/>
            <person name="Drula E."/>
            <person name="Kohler A."/>
            <person name="Sanchez-Garcia M."/>
            <person name="Morin E."/>
            <person name="Andreopoulos B."/>
            <person name="Barry K.W."/>
            <person name="Bonito G."/>
            <person name="Buee M."/>
            <person name="Carver A."/>
            <person name="Chen C."/>
            <person name="Cichocki N."/>
            <person name="Clum A."/>
            <person name="Culley D."/>
            <person name="Crous P.W."/>
            <person name="Fauchery L."/>
            <person name="Girlanda M."/>
            <person name="Hayes R.D."/>
            <person name="Keri Z."/>
            <person name="LaButti K."/>
            <person name="Lipzen A."/>
            <person name="Lombard V."/>
            <person name="Magnuson J."/>
            <person name="Maillard F."/>
            <person name="Murat C."/>
            <person name="Nolan M."/>
            <person name="Ohm R.A."/>
            <person name="Pangilinan J."/>
            <person name="Pereira M.F."/>
            <person name="Perotto S."/>
            <person name="Peter M."/>
            <person name="Pfister S."/>
            <person name="Riley R."/>
            <person name="Sitrit Y."/>
            <person name="Stielow J.B."/>
            <person name="Szollosi G."/>
            <person name="Zifcakova L."/>
            <person name="Stursova M."/>
            <person name="Spatafora J.W."/>
            <person name="Tedersoo L."/>
            <person name="Vaario L.M."/>
            <person name="Yamada A."/>
            <person name="Yan M."/>
            <person name="Wang P."/>
            <person name="Xu J."/>
            <person name="Bruns T."/>
            <person name="Baldrian P."/>
            <person name="Vilgalys R."/>
            <person name="Dunand C."/>
            <person name="Henrissat B."/>
            <person name="Grigoriev I.V."/>
            <person name="Hibbett D."/>
            <person name="Nagy L.G."/>
            <person name="Martin F.M."/>
        </authorList>
    </citation>
    <scope>NUCLEOTIDE SEQUENCE</scope>
    <source>
        <strain evidence="2">UP504</strain>
    </source>
</reference>
<evidence type="ECO:0000256" key="1">
    <source>
        <dbReference type="SAM" id="MobiDB-lite"/>
    </source>
</evidence>
<feature type="compositionally biased region" description="Acidic residues" evidence="1">
    <location>
        <begin position="237"/>
        <end position="246"/>
    </location>
</feature>